<dbReference type="InterPro" id="IPR050624">
    <property type="entry name" value="HTH-type_Tx_Regulator"/>
</dbReference>
<comment type="caution">
    <text evidence="4">The sequence shown here is derived from an EMBL/GenBank/DDBJ whole genome shotgun (WGS) entry which is preliminary data.</text>
</comment>
<sequence length="208" mass="22076">MAQLRPYRGVDAQQRMAQRRQRLLEAGLDLLGGGPTPAELTVRAICAQSGLAARYFYESFTDKDAFVAAVFDRVVGDIASTTQAAMAAAPPAEQNHAAMANIVRTIADDPRVGRLLFSAHLANPVVVRKRAESGALFALLSGQHASAGLDIEANERIAAAAHFVVGGVAQTLSAWLVDDLRVTAAQLAIQLGTLIDQLADPRLYTDDG</sequence>
<dbReference type="Proteomes" id="UP000036513">
    <property type="component" value="Unassembled WGS sequence"/>
</dbReference>
<dbReference type="GO" id="GO:0003677">
    <property type="term" value="F:DNA binding"/>
    <property type="evidence" value="ECO:0007669"/>
    <property type="project" value="UniProtKB-UniRule"/>
</dbReference>
<feature type="domain" description="HTH tetR-type" evidence="3">
    <location>
        <begin position="17"/>
        <end position="78"/>
    </location>
</feature>
<accession>A0A0J6WKR5</accession>
<dbReference type="Gene3D" id="1.10.357.10">
    <property type="entry name" value="Tetracycline Repressor, domain 2"/>
    <property type="match status" value="1"/>
</dbReference>
<evidence type="ECO:0000259" key="3">
    <source>
        <dbReference type="PROSITE" id="PS50977"/>
    </source>
</evidence>
<dbReference type="PATRIC" id="fig|37916.4.peg.615"/>
<evidence type="ECO:0000256" key="2">
    <source>
        <dbReference type="PROSITE-ProRule" id="PRU00335"/>
    </source>
</evidence>
<dbReference type="SMR" id="A0A0J6WKR5"/>
<dbReference type="RefSeq" id="WP_048468769.1">
    <property type="nucleotide sequence ID" value="NZ_JYNL01000006.1"/>
</dbReference>
<evidence type="ECO:0000313" key="5">
    <source>
        <dbReference type="Proteomes" id="UP000036513"/>
    </source>
</evidence>
<dbReference type="InterPro" id="IPR001647">
    <property type="entry name" value="HTH_TetR"/>
</dbReference>
<dbReference type="InterPro" id="IPR009057">
    <property type="entry name" value="Homeodomain-like_sf"/>
</dbReference>
<proteinExistence type="predicted"/>
<protein>
    <recommendedName>
        <fullName evidence="3">HTH tetR-type domain-containing protein</fullName>
    </recommendedName>
</protein>
<feature type="DNA-binding region" description="H-T-H motif" evidence="2">
    <location>
        <begin position="41"/>
        <end position="60"/>
    </location>
</feature>
<dbReference type="PANTHER" id="PTHR43479">
    <property type="entry name" value="ACREF/ENVCD OPERON REPRESSOR-RELATED"/>
    <property type="match status" value="1"/>
</dbReference>
<name>A0A0J6WKR5_9MYCO</name>
<keyword evidence="5" id="KW-1185">Reference proteome</keyword>
<reference evidence="4 5" key="1">
    <citation type="journal article" date="2015" name="Genome Biol. Evol.">
        <title>Characterization of Three Mycobacterium spp. with Potential Use in Bioremediation by Genome Sequencing and Comparative Genomics.</title>
        <authorList>
            <person name="Das S."/>
            <person name="Pettersson B.M."/>
            <person name="Behra P.R."/>
            <person name="Ramesh M."/>
            <person name="Dasgupta S."/>
            <person name="Bhattacharya A."/>
            <person name="Kirsebom L.A."/>
        </authorList>
    </citation>
    <scope>NUCLEOTIDE SEQUENCE [LARGE SCALE GENOMIC DNA]</scope>
    <source>
        <strain evidence="4 5">DSM 43826</strain>
    </source>
</reference>
<dbReference type="EMBL" id="JYNL01000006">
    <property type="protein sequence ID" value="KMO83219.1"/>
    <property type="molecule type" value="Genomic_DNA"/>
</dbReference>
<dbReference type="PROSITE" id="PS50977">
    <property type="entry name" value="HTH_TETR_2"/>
    <property type="match status" value="1"/>
</dbReference>
<organism evidence="4 5">
    <name type="scientific">Mycolicibacterium chlorophenolicum</name>
    <dbReference type="NCBI Taxonomy" id="37916"/>
    <lineage>
        <taxon>Bacteria</taxon>
        <taxon>Bacillati</taxon>
        <taxon>Actinomycetota</taxon>
        <taxon>Actinomycetes</taxon>
        <taxon>Mycobacteriales</taxon>
        <taxon>Mycobacteriaceae</taxon>
        <taxon>Mycolicibacterium</taxon>
    </lineage>
</organism>
<gene>
    <name evidence="4" type="ORF">MCHLDSM_00564</name>
</gene>
<evidence type="ECO:0000256" key="1">
    <source>
        <dbReference type="ARBA" id="ARBA00023125"/>
    </source>
</evidence>
<dbReference type="AlphaFoldDB" id="A0A0J6WKR5"/>
<dbReference type="SUPFAM" id="SSF46689">
    <property type="entry name" value="Homeodomain-like"/>
    <property type="match status" value="1"/>
</dbReference>
<dbReference type="PANTHER" id="PTHR43479:SF11">
    <property type="entry name" value="ACREF_ENVCD OPERON REPRESSOR-RELATED"/>
    <property type="match status" value="1"/>
</dbReference>
<evidence type="ECO:0000313" key="4">
    <source>
        <dbReference type="EMBL" id="KMO83219.1"/>
    </source>
</evidence>
<dbReference type="STRING" id="37916.MCHLDSM_00564"/>
<keyword evidence="1 2" id="KW-0238">DNA-binding</keyword>